<keyword evidence="10" id="KW-0406">Ion transport</keyword>
<dbReference type="NCBIfam" id="TIGR03421">
    <property type="entry name" value="FeS_CyaY"/>
    <property type="match status" value="1"/>
</dbReference>
<keyword evidence="8" id="KW-0560">Oxidoreductase</keyword>
<evidence type="ECO:0000256" key="12">
    <source>
        <dbReference type="ARBA" id="ARBA00047990"/>
    </source>
</evidence>
<evidence type="ECO:0000256" key="6">
    <source>
        <dbReference type="ARBA" id="ARBA00022496"/>
    </source>
</evidence>
<dbReference type="PROSITE" id="PS01344">
    <property type="entry name" value="FRATAXIN_1"/>
    <property type="match status" value="1"/>
</dbReference>
<protein>
    <recommendedName>
        <fullName evidence="3">ferroxidase</fullName>
        <ecNumber evidence="3">1.16.3.1</ecNumber>
    </recommendedName>
</protein>
<proteinExistence type="inferred from homology"/>
<comment type="subcellular location">
    <subcellularLocation>
        <location evidence="1">Mitochondrion</location>
    </subcellularLocation>
</comment>
<keyword evidence="9" id="KW-0408">Iron</keyword>
<dbReference type="EC" id="1.16.3.1" evidence="3"/>
<evidence type="ECO:0000256" key="9">
    <source>
        <dbReference type="ARBA" id="ARBA00023004"/>
    </source>
</evidence>
<dbReference type="Proteomes" id="UP000815325">
    <property type="component" value="Unassembled WGS sequence"/>
</dbReference>
<keyword evidence="11" id="KW-0496">Mitochondrion</keyword>
<organism evidence="13 14">
    <name type="scientific">Dunaliella salina</name>
    <name type="common">Green alga</name>
    <name type="synonym">Protococcus salinus</name>
    <dbReference type="NCBI Taxonomy" id="3046"/>
    <lineage>
        <taxon>Eukaryota</taxon>
        <taxon>Viridiplantae</taxon>
        <taxon>Chlorophyta</taxon>
        <taxon>core chlorophytes</taxon>
        <taxon>Chlorophyceae</taxon>
        <taxon>CS clade</taxon>
        <taxon>Chlamydomonadales</taxon>
        <taxon>Dunaliellaceae</taxon>
        <taxon>Dunaliella</taxon>
    </lineage>
</organism>
<keyword evidence="5" id="KW-0813">Transport</keyword>
<reference evidence="13" key="1">
    <citation type="submission" date="2017-08" db="EMBL/GenBank/DDBJ databases">
        <authorList>
            <person name="Polle J.E."/>
            <person name="Barry K."/>
            <person name="Cushman J."/>
            <person name="Schmutz J."/>
            <person name="Tran D."/>
            <person name="Hathwaick L.T."/>
            <person name="Yim W.C."/>
            <person name="Jenkins J."/>
            <person name="Mckie-Krisberg Z.M."/>
            <person name="Prochnik S."/>
            <person name="Lindquist E."/>
            <person name="Dockter R.B."/>
            <person name="Adam C."/>
            <person name="Molina H."/>
            <person name="Bunkerborg J."/>
            <person name="Jin E."/>
            <person name="Buchheim M."/>
            <person name="Magnuson J."/>
        </authorList>
    </citation>
    <scope>NUCLEOTIDE SEQUENCE</scope>
    <source>
        <strain evidence="13">CCAP 19/18</strain>
    </source>
</reference>
<keyword evidence="6" id="KW-0410">Iron transport</keyword>
<name>A0ABQ7GG44_DUNSA</name>
<dbReference type="Pfam" id="PF01491">
    <property type="entry name" value="Frataxin_Cyay"/>
    <property type="match status" value="1"/>
</dbReference>
<dbReference type="InterPro" id="IPR020895">
    <property type="entry name" value="Frataxin_CS"/>
</dbReference>
<evidence type="ECO:0000256" key="3">
    <source>
        <dbReference type="ARBA" id="ARBA00013107"/>
    </source>
</evidence>
<dbReference type="PANTHER" id="PTHR16821">
    <property type="entry name" value="FRATAXIN"/>
    <property type="match status" value="1"/>
</dbReference>
<dbReference type="NCBIfam" id="TIGR03422">
    <property type="entry name" value="mito_frataxin"/>
    <property type="match status" value="1"/>
</dbReference>
<sequence length="226" mass="25083">MRRFVCLASRVARSSSSSGALSALQNEQAFDGMNSLSNMVKTNNLHVWAGGGRKLSACVQAETMKLNAGMQAPLRPSDISIRMFTEELRVLHPELVAEPMYHQLADRTLDFLQEKLEAFVEDHDIEGSDVEYGQGVLTVCLGQHGTYVINKQTPNRQIWLSSPVSGPLRYDCVSPPEEGSSPEDLALRCSLLGRWVYHRDGRELLTQLDQEMTRLVGASPHLSGEQ</sequence>
<keyword evidence="4" id="KW-0409">Iron storage</keyword>
<evidence type="ECO:0000256" key="11">
    <source>
        <dbReference type="ARBA" id="ARBA00023128"/>
    </source>
</evidence>
<dbReference type="Gene3D" id="3.30.920.10">
    <property type="entry name" value="Frataxin/CyaY"/>
    <property type="match status" value="1"/>
</dbReference>
<evidence type="ECO:0000256" key="7">
    <source>
        <dbReference type="ARBA" id="ARBA00022946"/>
    </source>
</evidence>
<evidence type="ECO:0000256" key="5">
    <source>
        <dbReference type="ARBA" id="ARBA00022448"/>
    </source>
</evidence>
<dbReference type="InterPro" id="IPR017789">
    <property type="entry name" value="Frataxin"/>
</dbReference>
<gene>
    <name evidence="13" type="ORF">DUNSADRAFT_10066</name>
</gene>
<dbReference type="EMBL" id="MU069803">
    <property type="protein sequence ID" value="KAF5833575.1"/>
    <property type="molecule type" value="Genomic_DNA"/>
</dbReference>
<comment type="similarity">
    <text evidence="2">Belongs to the frataxin family.</text>
</comment>
<evidence type="ECO:0000256" key="8">
    <source>
        <dbReference type="ARBA" id="ARBA00023002"/>
    </source>
</evidence>
<keyword evidence="14" id="KW-1185">Reference proteome</keyword>
<keyword evidence="7" id="KW-0809">Transit peptide</keyword>
<dbReference type="SMART" id="SM01219">
    <property type="entry name" value="Frataxin_Cyay"/>
    <property type="match status" value="1"/>
</dbReference>
<dbReference type="PROSITE" id="PS50810">
    <property type="entry name" value="FRATAXIN_2"/>
    <property type="match status" value="1"/>
</dbReference>
<evidence type="ECO:0000256" key="1">
    <source>
        <dbReference type="ARBA" id="ARBA00004173"/>
    </source>
</evidence>
<evidence type="ECO:0000256" key="4">
    <source>
        <dbReference type="ARBA" id="ARBA00022434"/>
    </source>
</evidence>
<dbReference type="InterPro" id="IPR002908">
    <property type="entry name" value="Frataxin/CyaY"/>
</dbReference>
<comment type="catalytic activity">
    <reaction evidence="12">
        <text>4 Fe(2+) + O2 + 4 H(+) = 4 Fe(3+) + 2 H2O</text>
        <dbReference type="Rhea" id="RHEA:11148"/>
        <dbReference type="ChEBI" id="CHEBI:15377"/>
        <dbReference type="ChEBI" id="CHEBI:15378"/>
        <dbReference type="ChEBI" id="CHEBI:15379"/>
        <dbReference type="ChEBI" id="CHEBI:29033"/>
        <dbReference type="ChEBI" id="CHEBI:29034"/>
        <dbReference type="EC" id="1.16.3.1"/>
    </reaction>
</comment>
<dbReference type="PANTHER" id="PTHR16821:SF2">
    <property type="entry name" value="FRATAXIN, MITOCHONDRIAL"/>
    <property type="match status" value="1"/>
</dbReference>
<evidence type="ECO:0000313" key="13">
    <source>
        <dbReference type="EMBL" id="KAF5833575.1"/>
    </source>
</evidence>
<comment type="caution">
    <text evidence="13">The sequence shown here is derived from an EMBL/GenBank/DDBJ whole genome shotgun (WGS) entry which is preliminary data.</text>
</comment>
<dbReference type="SUPFAM" id="SSF55387">
    <property type="entry name" value="Frataxin/Nqo15-like"/>
    <property type="match status" value="1"/>
</dbReference>
<accession>A0ABQ7GG44</accession>
<dbReference type="InterPro" id="IPR036524">
    <property type="entry name" value="Frataxin/CyaY_sf"/>
</dbReference>
<evidence type="ECO:0000256" key="2">
    <source>
        <dbReference type="ARBA" id="ARBA00008183"/>
    </source>
</evidence>
<evidence type="ECO:0000256" key="10">
    <source>
        <dbReference type="ARBA" id="ARBA00023065"/>
    </source>
</evidence>
<evidence type="ECO:0000313" key="14">
    <source>
        <dbReference type="Proteomes" id="UP000815325"/>
    </source>
</evidence>